<protein>
    <submittedName>
        <fullName evidence="2">Uncharacterized protein</fullName>
    </submittedName>
</protein>
<dbReference type="AlphaFoldDB" id="A0A9X8ERC8"/>
<gene>
    <name evidence="2" type="ORF">EDF85_0406</name>
</gene>
<comment type="caution">
    <text evidence="2">The sequence shown here is derived from an EMBL/GenBank/DDBJ whole genome shotgun (WGS) entry which is preliminary data.</text>
</comment>
<dbReference type="Proteomes" id="UP000269115">
    <property type="component" value="Unassembled WGS sequence"/>
</dbReference>
<organism evidence="2 3">
    <name type="scientific">Pseudomonas putida</name>
    <name type="common">Arthrobacter siderocapsulatus</name>
    <dbReference type="NCBI Taxonomy" id="303"/>
    <lineage>
        <taxon>Bacteria</taxon>
        <taxon>Pseudomonadati</taxon>
        <taxon>Pseudomonadota</taxon>
        <taxon>Gammaproteobacteria</taxon>
        <taxon>Pseudomonadales</taxon>
        <taxon>Pseudomonadaceae</taxon>
        <taxon>Pseudomonas</taxon>
    </lineage>
</organism>
<proteinExistence type="predicted"/>
<dbReference type="RefSeq" id="WP_229589647.1">
    <property type="nucleotide sequence ID" value="NZ_RJUR01000007.1"/>
</dbReference>
<reference evidence="2 3" key="1">
    <citation type="submission" date="2018-11" db="EMBL/GenBank/DDBJ databases">
        <title>Genomic analyses of the natural microbiome of Caenorhabditis elegans.</title>
        <authorList>
            <person name="Samuel B."/>
        </authorList>
    </citation>
    <scope>NUCLEOTIDE SEQUENCE [LARGE SCALE GENOMIC DNA]</scope>
    <source>
        <strain evidence="2 3">BIGb0473</strain>
    </source>
</reference>
<evidence type="ECO:0000256" key="1">
    <source>
        <dbReference type="SAM" id="MobiDB-lite"/>
    </source>
</evidence>
<name>A0A9X8ERC8_PSEPU</name>
<evidence type="ECO:0000313" key="3">
    <source>
        <dbReference type="Proteomes" id="UP000269115"/>
    </source>
</evidence>
<evidence type="ECO:0000313" key="2">
    <source>
        <dbReference type="EMBL" id="ROQ54643.1"/>
    </source>
</evidence>
<dbReference type="EMBL" id="RJUR01000007">
    <property type="protein sequence ID" value="ROQ54643.1"/>
    <property type="molecule type" value="Genomic_DNA"/>
</dbReference>
<sequence>MAEAFAYYTDKDWQTTISAAGVKFDDSTLAHLGQALAPLGANYATTDKGDVPSISEPHKVYTASETLALLKNYEINHANFYDPKVNQEYLINDRFLQNREQLAYYDRNLNYGKTDLLGGGIGVGQGIAAAVAESAKNIYGLGEGLVTDFSGTSSRITNGLIQKASNPYEVAQAFESAKQDAKVQAFVLRLQGQEQAALRVEMQWETEFALSFAVINKAGKLGQVAKALGERETAWKASSLVDNAGGKNGPPGKNPNSTSGITDAEAGMPYAHSVGGAKGTGAVVDDTIKALPAPRQIDASWSASTYNKGGLMTGIEHVFYRHGPDSGFANVSKFSQGTSVKDVSSYVDNALKYGKVTPNGPGGHVIEYNAGKVIGTNVSGAPTSTIKINVRDGVIQTAFPY</sequence>
<accession>A0A9X8ERC8</accession>
<feature type="region of interest" description="Disordered" evidence="1">
    <location>
        <begin position="239"/>
        <end position="265"/>
    </location>
</feature>